<keyword evidence="1" id="KW-0812">Transmembrane</keyword>
<proteinExistence type="predicted"/>
<dbReference type="STRING" id="137733.SAMN05421767_10142"/>
<sequence length="221" mass="24030">MFGEQGVVIETKEVTYIVIFAISFPHPAATSTSAFLGLDVVEGNCKGGLFIMSKLRNVHVLSISAMLTALAIVAIFFKVPIAPSIEVRFQALPIAVAGALFGPGIGASVAGVSDIVGVLIRPSGPFFPGFTISAMLTGMVYGLFLYKKPKSISRILLCQLLISLVINLLLNTYWLSLLIGKGYWALLPGRVIKEVMMFPILSILQYLIYKKVPFKRFEELS</sequence>
<dbReference type="AlphaFoldDB" id="A0A1H9GTF4"/>
<gene>
    <name evidence="2" type="ORF">SAMN05421767_10142</name>
</gene>
<dbReference type="Proteomes" id="UP000198556">
    <property type="component" value="Unassembled WGS sequence"/>
</dbReference>
<feature type="transmembrane region" description="Helical" evidence="1">
    <location>
        <begin position="58"/>
        <end position="79"/>
    </location>
</feature>
<name>A0A1H9GTF4_9LACT</name>
<evidence type="ECO:0000313" key="2">
    <source>
        <dbReference type="EMBL" id="SEQ53362.1"/>
    </source>
</evidence>
<dbReference type="InterPro" id="IPR030949">
    <property type="entry name" value="ECF_S_folate_fam"/>
</dbReference>
<feature type="transmembrane region" description="Helical" evidence="1">
    <location>
        <begin position="156"/>
        <end position="179"/>
    </location>
</feature>
<feature type="transmembrane region" description="Helical" evidence="1">
    <location>
        <begin position="191"/>
        <end position="209"/>
    </location>
</feature>
<protein>
    <submittedName>
        <fullName evidence="2">ECF transporter S component, folate family</fullName>
    </submittedName>
</protein>
<feature type="transmembrane region" description="Helical" evidence="1">
    <location>
        <begin position="91"/>
        <end position="120"/>
    </location>
</feature>
<keyword evidence="1" id="KW-0472">Membrane</keyword>
<dbReference type="GO" id="GO:0022857">
    <property type="term" value="F:transmembrane transporter activity"/>
    <property type="evidence" value="ECO:0007669"/>
    <property type="project" value="InterPro"/>
</dbReference>
<dbReference type="EMBL" id="FOGF01000001">
    <property type="protein sequence ID" value="SEQ53362.1"/>
    <property type="molecule type" value="Genomic_DNA"/>
</dbReference>
<dbReference type="Pfam" id="PF12822">
    <property type="entry name" value="ECF_trnsprt"/>
    <property type="match status" value="1"/>
</dbReference>
<organism evidence="2 3">
    <name type="scientific">Granulicatella balaenopterae</name>
    <dbReference type="NCBI Taxonomy" id="137733"/>
    <lineage>
        <taxon>Bacteria</taxon>
        <taxon>Bacillati</taxon>
        <taxon>Bacillota</taxon>
        <taxon>Bacilli</taxon>
        <taxon>Lactobacillales</taxon>
        <taxon>Carnobacteriaceae</taxon>
        <taxon>Granulicatella</taxon>
    </lineage>
</organism>
<dbReference type="Gene3D" id="1.10.1760.20">
    <property type="match status" value="1"/>
</dbReference>
<keyword evidence="1" id="KW-1133">Transmembrane helix</keyword>
<evidence type="ECO:0000256" key="1">
    <source>
        <dbReference type="SAM" id="Phobius"/>
    </source>
</evidence>
<keyword evidence="3" id="KW-1185">Reference proteome</keyword>
<dbReference type="NCBIfam" id="TIGR04518">
    <property type="entry name" value="ECF_S_folT_fam"/>
    <property type="match status" value="1"/>
</dbReference>
<accession>A0A1H9GTF4</accession>
<dbReference type="InterPro" id="IPR024529">
    <property type="entry name" value="ECF_trnsprt_substrate-spec"/>
</dbReference>
<reference evidence="2 3" key="1">
    <citation type="submission" date="2016-10" db="EMBL/GenBank/DDBJ databases">
        <authorList>
            <person name="de Groot N.N."/>
        </authorList>
    </citation>
    <scope>NUCLEOTIDE SEQUENCE [LARGE SCALE GENOMIC DNA]</scope>
    <source>
        <strain evidence="2 3">DSM 15827</strain>
    </source>
</reference>
<evidence type="ECO:0000313" key="3">
    <source>
        <dbReference type="Proteomes" id="UP000198556"/>
    </source>
</evidence>
<feature type="transmembrane region" description="Helical" evidence="1">
    <location>
        <begin position="126"/>
        <end position="144"/>
    </location>
</feature>